<dbReference type="CDD" id="cd09626">
    <property type="entry name" value="DOMON_glucodextranase_like"/>
    <property type="match status" value="1"/>
</dbReference>
<name>A0A1T4R8J2_9FIRM</name>
<evidence type="ECO:0000256" key="2">
    <source>
        <dbReference type="SAM" id="SignalP"/>
    </source>
</evidence>
<reference evidence="5" key="1">
    <citation type="submission" date="2017-02" db="EMBL/GenBank/DDBJ databases">
        <authorList>
            <person name="Varghese N."/>
            <person name="Submissions S."/>
        </authorList>
    </citation>
    <scope>NUCLEOTIDE SEQUENCE [LARGE SCALE GENOMIC DNA]</scope>
    <source>
        <strain evidence="5">DSM 16521</strain>
    </source>
</reference>
<evidence type="ECO:0000313" key="5">
    <source>
        <dbReference type="Proteomes" id="UP000189933"/>
    </source>
</evidence>
<protein>
    <submittedName>
        <fullName evidence="4">C-terminal binding-module, SLH-like, of glucodextranase</fullName>
    </submittedName>
</protein>
<evidence type="ECO:0000313" key="4">
    <source>
        <dbReference type="EMBL" id="SKA12245.1"/>
    </source>
</evidence>
<feature type="signal peptide" evidence="2">
    <location>
        <begin position="1"/>
        <end position="23"/>
    </location>
</feature>
<evidence type="ECO:0000256" key="1">
    <source>
        <dbReference type="SAM" id="Phobius"/>
    </source>
</evidence>
<accession>A0A1T4R8J2</accession>
<evidence type="ECO:0000259" key="3">
    <source>
        <dbReference type="Pfam" id="PF09985"/>
    </source>
</evidence>
<dbReference type="Pfam" id="PF09985">
    <property type="entry name" value="Glucodextran_C"/>
    <property type="match status" value="1"/>
</dbReference>
<dbReference type="InterPro" id="IPR019248">
    <property type="entry name" value="Glucodextran_C"/>
</dbReference>
<dbReference type="SUPFAM" id="SSF49344">
    <property type="entry name" value="CBD9-like"/>
    <property type="match status" value="1"/>
</dbReference>
<feature type="chain" id="PRO_5013001627" evidence="2">
    <location>
        <begin position="24"/>
        <end position="330"/>
    </location>
</feature>
<dbReference type="OrthoDB" id="9806081at2"/>
<feature type="domain" description="Glucodextranase-like C-terminal" evidence="3">
    <location>
        <begin position="32"/>
        <end position="261"/>
    </location>
</feature>
<dbReference type="EMBL" id="FUXM01000026">
    <property type="protein sequence ID" value="SKA12245.1"/>
    <property type="molecule type" value="Genomic_DNA"/>
</dbReference>
<organism evidence="4 5">
    <name type="scientific">Carboxydocella sporoproducens DSM 16521</name>
    <dbReference type="NCBI Taxonomy" id="1121270"/>
    <lineage>
        <taxon>Bacteria</taxon>
        <taxon>Bacillati</taxon>
        <taxon>Bacillota</taxon>
        <taxon>Clostridia</taxon>
        <taxon>Eubacteriales</taxon>
        <taxon>Clostridiales Family XVI. Incertae Sedis</taxon>
        <taxon>Carboxydocella</taxon>
    </lineage>
</organism>
<keyword evidence="2" id="KW-0732">Signal</keyword>
<keyword evidence="1" id="KW-0812">Transmembrane</keyword>
<keyword evidence="1" id="KW-1133">Transmembrane helix</keyword>
<keyword evidence="5" id="KW-1185">Reference proteome</keyword>
<dbReference type="AlphaFoldDB" id="A0A1T4R8J2"/>
<dbReference type="RefSeq" id="WP_159071798.1">
    <property type="nucleotide sequence ID" value="NZ_FUXM01000026.1"/>
</dbReference>
<sequence>MRRFSVFLVFFLLLGLASSKSAAANAVPRQVLFQMEDPRGDDRGPGTYVYPKGPVFDPRHGLYDLTTFRVEVDDSSYYFYFTFAEKLSNPWGAPEGFSHQRIALYIDSQPNQGRSETWREGAYVDFDPRHGWEYFIDVTGWHKGAVYYWNQRKTEPGRRQGLLFRRATDGKTVEAVIPREALDEHPETWYYYVLIGSQDPIGPDGWRPVLAKATEWQFGGGTDTNLDPNVLDVLAPAAGENSQSSQLGSYSVEKQRLAVVKPVHPEQPVSIKKYTWYDRLVLAVREKGNAILKKYPWNIYFPVYVAAILAFLILLLLIGFNLANWRRRRK</sequence>
<feature type="transmembrane region" description="Helical" evidence="1">
    <location>
        <begin position="299"/>
        <end position="323"/>
    </location>
</feature>
<dbReference type="Proteomes" id="UP000189933">
    <property type="component" value="Unassembled WGS sequence"/>
</dbReference>
<gene>
    <name evidence="4" type="ORF">SAMN02745885_01979</name>
</gene>
<dbReference type="Gene3D" id="2.60.40.1190">
    <property type="match status" value="1"/>
</dbReference>
<keyword evidence="1" id="KW-0472">Membrane</keyword>
<proteinExistence type="predicted"/>